<dbReference type="EMBL" id="CP045226">
    <property type="protein sequence ID" value="QFS45032.1"/>
    <property type="molecule type" value="Genomic_DNA"/>
</dbReference>
<accession>A0A5P8VX94</accession>
<keyword evidence="2" id="KW-1185">Reference proteome</keyword>
<dbReference type="AlphaFoldDB" id="A0A5P8VX94"/>
<sequence>MQCLKRSKSKPDKGLVIAIAALVRNAGLVINAHAAERQLNTILFSGNLIGE</sequence>
<name>A0A5P8VX94_9NOSO</name>
<evidence type="ECO:0000313" key="2">
    <source>
        <dbReference type="Proteomes" id="UP000326678"/>
    </source>
</evidence>
<dbReference type="KEGG" id="nsh:GXM_02507"/>
<protein>
    <submittedName>
        <fullName evidence="1">Uncharacterized protein</fullName>
    </submittedName>
</protein>
<organism evidence="1 2">
    <name type="scientific">Nostoc sphaeroides CCNUC1</name>
    <dbReference type="NCBI Taxonomy" id="2653204"/>
    <lineage>
        <taxon>Bacteria</taxon>
        <taxon>Bacillati</taxon>
        <taxon>Cyanobacteriota</taxon>
        <taxon>Cyanophyceae</taxon>
        <taxon>Nostocales</taxon>
        <taxon>Nostocaceae</taxon>
        <taxon>Nostoc</taxon>
    </lineage>
</organism>
<reference evidence="1 2" key="1">
    <citation type="submission" date="2019-10" db="EMBL/GenBank/DDBJ databases">
        <title>Genomic and transcriptomic insights into the perfect genentic adaptation of a filamentous nitrogen-fixing cyanobacterium to rice fields.</title>
        <authorList>
            <person name="Chen Z."/>
        </authorList>
    </citation>
    <scope>NUCLEOTIDE SEQUENCE [LARGE SCALE GENOMIC DNA]</scope>
    <source>
        <strain evidence="1">CCNUC1</strain>
    </source>
</reference>
<dbReference type="Proteomes" id="UP000326678">
    <property type="component" value="Chromosome Gxm1"/>
</dbReference>
<gene>
    <name evidence="1" type="ORF">GXM_02507</name>
</gene>
<evidence type="ECO:0000313" key="1">
    <source>
        <dbReference type="EMBL" id="QFS45032.1"/>
    </source>
</evidence>
<proteinExistence type="predicted"/>